<dbReference type="Proteomes" id="UP000814140">
    <property type="component" value="Unassembled WGS sequence"/>
</dbReference>
<dbReference type="EMBL" id="MU277187">
    <property type="protein sequence ID" value="KAI0068799.1"/>
    <property type="molecule type" value="Genomic_DNA"/>
</dbReference>
<comment type="caution">
    <text evidence="1">The sequence shown here is derived from an EMBL/GenBank/DDBJ whole genome shotgun (WGS) entry which is preliminary data.</text>
</comment>
<keyword evidence="2" id="KW-1185">Reference proteome</keyword>
<evidence type="ECO:0000313" key="1">
    <source>
        <dbReference type="EMBL" id="KAI0068799.1"/>
    </source>
</evidence>
<gene>
    <name evidence="1" type="ORF">BV25DRAFT_1874013</name>
</gene>
<organism evidence="1 2">
    <name type="scientific">Artomyces pyxidatus</name>
    <dbReference type="NCBI Taxonomy" id="48021"/>
    <lineage>
        <taxon>Eukaryota</taxon>
        <taxon>Fungi</taxon>
        <taxon>Dikarya</taxon>
        <taxon>Basidiomycota</taxon>
        <taxon>Agaricomycotina</taxon>
        <taxon>Agaricomycetes</taxon>
        <taxon>Russulales</taxon>
        <taxon>Auriscalpiaceae</taxon>
        <taxon>Artomyces</taxon>
    </lineage>
</organism>
<name>A0ACB8TK37_9AGAM</name>
<proteinExistence type="predicted"/>
<reference evidence="1" key="2">
    <citation type="journal article" date="2022" name="New Phytol.">
        <title>Evolutionary transition to the ectomycorrhizal habit in the genomes of a hyperdiverse lineage of mushroom-forming fungi.</title>
        <authorList>
            <person name="Looney B."/>
            <person name="Miyauchi S."/>
            <person name="Morin E."/>
            <person name="Drula E."/>
            <person name="Courty P.E."/>
            <person name="Kohler A."/>
            <person name="Kuo A."/>
            <person name="LaButti K."/>
            <person name="Pangilinan J."/>
            <person name="Lipzen A."/>
            <person name="Riley R."/>
            <person name="Andreopoulos W."/>
            <person name="He G."/>
            <person name="Johnson J."/>
            <person name="Nolan M."/>
            <person name="Tritt A."/>
            <person name="Barry K.W."/>
            <person name="Grigoriev I.V."/>
            <person name="Nagy L.G."/>
            <person name="Hibbett D."/>
            <person name="Henrissat B."/>
            <person name="Matheny P.B."/>
            <person name="Labbe J."/>
            <person name="Martin F.M."/>
        </authorList>
    </citation>
    <scope>NUCLEOTIDE SEQUENCE</scope>
    <source>
        <strain evidence="1">HHB10654</strain>
    </source>
</reference>
<reference evidence="1" key="1">
    <citation type="submission" date="2021-03" db="EMBL/GenBank/DDBJ databases">
        <authorList>
            <consortium name="DOE Joint Genome Institute"/>
            <person name="Ahrendt S."/>
            <person name="Looney B.P."/>
            <person name="Miyauchi S."/>
            <person name="Morin E."/>
            <person name="Drula E."/>
            <person name="Courty P.E."/>
            <person name="Chicoki N."/>
            <person name="Fauchery L."/>
            <person name="Kohler A."/>
            <person name="Kuo A."/>
            <person name="Labutti K."/>
            <person name="Pangilinan J."/>
            <person name="Lipzen A."/>
            <person name="Riley R."/>
            <person name="Andreopoulos W."/>
            <person name="He G."/>
            <person name="Johnson J."/>
            <person name="Barry K.W."/>
            <person name="Grigoriev I.V."/>
            <person name="Nagy L."/>
            <person name="Hibbett D."/>
            <person name="Henrissat B."/>
            <person name="Matheny P.B."/>
            <person name="Labbe J."/>
            <person name="Martin F."/>
        </authorList>
    </citation>
    <scope>NUCLEOTIDE SEQUENCE</scope>
    <source>
        <strain evidence="1">HHB10654</strain>
    </source>
</reference>
<protein>
    <submittedName>
        <fullName evidence="1">DUF689-domain-containing protein</fullName>
    </submittedName>
</protein>
<accession>A0ACB8TK37</accession>
<sequence>MAPAATYTPQVYSSSAPSPSVVSAGPTKGLALAIGSLTTAGDGKYQTLISDLEGSRQVERQMLDRLLDGAATLTSGTYASVHVSLSESEYEALQPRLSTLLSQLLAGLTPLGTLHLLNLSASLLRLPSELTLAGFNVLATMPSDGSIIAQKPAHTPGASFSLRTKSAGNKAAKKALWTLSAPSAGTIDADSLLTDADRARPAACEPVTRGGPRRKKACKGCSCGLAELEAEELRNGKVVLLDGSEDGRAAEVSRVDRDRLVQAAKAAPKATSSCGSCFLGDAFRCASCPYMGLPAFNPGEKVEIDFGMDDI</sequence>
<evidence type="ECO:0000313" key="2">
    <source>
        <dbReference type="Proteomes" id="UP000814140"/>
    </source>
</evidence>